<keyword evidence="8" id="KW-1185">Reference proteome</keyword>
<evidence type="ECO:0000256" key="4">
    <source>
        <dbReference type="PROSITE-ProRule" id="PRU00452"/>
    </source>
</evidence>
<dbReference type="CDD" id="cd16650">
    <property type="entry name" value="SP-RING_PIAS-like"/>
    <property type="match status" value="1"/>
</dbReference>
<name>A0AAD8KA39_TARER</name>
<dbReference type="GO" id="GO:0000785">
    <property type="term" value="C:chromatin"/>
    <property type="evidence" value="ECO:0007669"/>
    <property type="project" value="TreeGrafter"/>
</dbReference>
<proteinExistence type="predicted"/>
<keyword evidence="1" id="KW-0479">Metal-binding</keyword>
<keyword evidence="2 4" id="KW-0863">Zinc-finger</keyword>
<feature type="domain" description="SP-RING-type" evidence="6">
    <location>
        <begin position="297"/>
        <end position="378"/>
    </location>
</feature>
<protein>
    <recommendedName>
        <fullName evidence="6">SP-RING-type domain-containing protein</fullName>
    </recommendedName>
</protein>
<evidence type="ECO:0000259" key="6">
    <source>
        <dbReference type="PROSITE" id="PS51044"/>
    </source>
</evidence>
<dbReference type="GO" id="GO:0061665">
    <property type="term" value="F:SUMO ligase activity"/>
    <property type="evidence" value="ECO:0007669"/>
    <property type="project" value="TreeGrafter"/>
</dbReference>
<dbReference type="EMBL" id="JAUHHV010000007">
    <property type="protein sequence ID" value="KAK1419135.1"/>
    <property type="molecule type" value="Genomic_DNA"/>
</dbReference>
<gene>
    <name evidence="7" type="ORF">QVD17_28293</name>
</gene>
<evidence type="ECO:0000256" key="3">
    <source>
        <dbReference type="ARBA" id="ARBA00022833"/>
    </source>
</evidence>
<feature type="compositionally biased region" description="Polar residues" evidence="5">
    <location>
        <begin position="703"/>
        <end position="712"/>
    </location>
</feature>
<evidence type="ECO:0000313" key="7">
    <source>
        <dbReference type="EMBL" id="KAK1419135.1"/>
    </source>
</evidence>
<dbReference type="PROSITE" id="PS51044">
    <property type="entry name" value="ZF_SP_RING"/>
    <property type="match status" value="1"/>
</dbReference>
<evidence type="ECO:0000313" key="8">
    <source>
        <dbReference type="Proteomes" id="UP001229421"/>
    </source>
</evidence>
<dbReference type="GO" id="GO:0016925">
    <property type="term" value="P:protein sumoylation"/>
    <property type="evidence" value="ECO:0007669"/>
    <property type="project" value="TreeGrafter"/>
</dbReference>
<accession>A0AAD8KA39</accession>
<dbReference type="Pfam" id="PF02891">
    <property type="entry name" value="zf-MIZ"/>
    <property type="match status" value="1"/>
</dbReference>
<feature type="compositionally biased region" description="Polar residues" evidence="5">
    <location>
        <begin position="676"/>
        <end position="689"/>
    </location>
</feature>
<dbReference type="Gene3D" id="3.30.40.10">
    <property type="entry name" value="Zinc/RING finger domain, C3HC4 (zinc finger)"/>
    <property type="match status" value="1"/>
</dbReference>
<sequence length="843" mass="92531">MNPVQVTGPVDITNGRSPSPSFNNDLRISVIVDKLLAFAGVRSTDDNSEICRLCVALSRCIDHAVGNNEIPDRALEMPYLLKQVCQWTNDTYIKTAIMVLTISIKGACRNGWFSEKDNEELHILSNEISSSFCSVRDMNSREGTTVHQSITTVFSRFYPRMKMGEILAFIEAMPGYGAFVKDFHITKDAKPPDESVHLFVAQPDNTETSSCLTSPQLVNFLVNGKAVSGRTCIYKDPGPQIPTPITELVKHGTNLLQAVGQFNGKYIIVVAFMSKISNPSCHVLPNYIPPVAAASDPDNDIVEGPSRISLNCPISFKRITTPVKGHLCKHLQCFDFDNYVDINSRRPSWRCPHCSQSVCFAEIRIDRDMAKVLKEVGANISHVRISADGSWEAVNECDDHADKQQDQSLHQEPTRPSDMSGVIMDLTEDNEVDKPHQEIEKKPSLAQLQDQPNPSDQIPSHVNMNHVHTNVSPHIDNLSFRRTHENGTSHVRPSVIISQGQTVISGSNNMQFATHATGTPNVAMNPMFQGQSQTQMSASTSSMQFQQHSMNSTSNGYSPRYTTPGRHMTRIPVAVQALPVQRPTGMVSGDRQQLSRFQMDQHQMMSMMTASRSENMGSQNWAHRDLSNVSSQPAQQFVAHPSPFHQSSGHQFNSYGQQSVNHTLPNLVQSPYVGPTTGQVSNQQNTNMPSFGATHHHAGPLTGSLSNQQPQVSGWTAPISASVQTSLSSMPVISSEEQRGLGQALSTQEASANATADQNWRPTGRMRGSLSGRAYSEAFSQSIFYPTQPIQATCPPVWNTPRPFIPPHLQALMANNVNSNGFIDGAGSSVYNGSGGAGVFPRK</sequence>
<dbReference type="PANTHER" id="PTHR10782:SF4">
    <property type="entry name" value="TONALLI, ISOFORM E"/>
    <property type="match status" value="1"/>
</dbReference>
<reference evidence="7" key="1">
    <citation type="journal article" date="2023" name="bioRxiv">
        <title>Improved chromosome-level genome assembly for marigold (Tagetes erecta).</title>
        <authorList>
            <person name="Jiang F."/>
            <person name="Yuan L."/>
            <person name="Wang S."/>
            <person name="Wang H."/>
            <person name="Xu D."/>
            <person name="Wang A."/>
            <person name="Fan W."/>
        </authorList>
    </citation>
    <scope>NUCLEOTIDE SEQUENCE</scope>
    <source>
        <strain evidence="7">WSJ</strain>
        <tissue evidence="7">Leaf</tissue>
    </source>
</reference>
<dbReference type="Proteomes" id="UP001229421">
    <property type="component" value="Unassembled WGS sequence"/>
</dbReference>
<evidence type="ECO:0000256" key="2">
    <source>
        <dbReference type="ARBA" id="ARBA00022771"/>
    </source>
</evidence>
<dbReference type="GO" id="GO:0008270">
    <property type="term" value="F:zinc ion binding"/>
    <property type="evidence" value="ECO:0007669"/>
    <property type="project" value="UniProtKB-KW"/>
</dbReference>
<feature type="region of interest" description="Disordered" evidence="5">
    <location>
        <begin position="675"/>
        <end position="712"/>
    </location>
</feature>
<dbReference type="AlphaFoldDB" id="A0AAD8KA39"/>
<dbReference type="InterPro" id="IPR013083">
    <property type="entry name" value="Znf_RING/FYVE/PHD"/>
</dbReference>
<dbReference type="PANTHER" id="PTHR10782">
    <property type="entry name" value="ZINC FINGER MIZ DOMAIN-CONTAINING PROTEIN"/>
    <property type="match status" value="1"/>
</dbReference>
<evidence type="ECO:0000256" key="1">
    <source>
        <dbReference type="ARBA" id="ARBA00022723"/>
    </source>
</evidence>
<evidence type="ECO:0000256" key="5">
    <source>
        <dbReference type="SAM" id="MobiDB-lite"/>
    </source>
</evidence>
<dbReference type="InterPro" id="IPR004181">
    <property type="entry name" value="Znf_MIZ"/>
</dbReference>
<organism evidence="7 8">
    <name type="scientific">Tagetes erecta</name>
    <name type="common">African marigold</name>
    <dbReference type="NCBI Taxonomy" id="13708"/>
    <lineage>
        <taxon>Eukaryota</taxon>
        <taxon>Viridiplantae</taxon>
        <taxon>Streptophyta</taxon>
        <taxon>Embryophyta</taxon>
        <taxon>Tracheophyta</taxon>
        <taxon>Spermatophyta</taxon>
        <taxon>Magnoliopsida</taxon>
        <taxon>eudicotyledons</taxon>
        <taxon>Gunneridae</taxon>
        <taxon>Pentapetalae</taxon>
        <taxon>asterids</taxon>
        <taxon>campanulids</taxon>
        <taxon>Asterales</taxon>
        <taxon>Asteraceae</taxon>
        <taxon>Asteroideae</taxon>
        <taxon>Heliantheae alliance</taxon>
        <taxon>Tageteae</taxon>
        <taxon>Tagetes</taxon>
    </lineage>
</organism>
<keyword evidence="3" id="KW-0862">Zinc</keyword>
<feature type="region of interest" description="Disordered" evidence="5">
    <location>
        <begin position="398"/>
        <end position="421"/>
    </location>
</feature>
<comment type="caution">
    <text evidence="7">The sequence shown here is derived from an EMBL/GenBank/DDBJ whole genome shotgun (WGS) entry which is preliminary data.</text>
</comment>